<feature type="region of interest" description="Disordered" evidence="2">
    <location>
        <begin position="1"/>
        <end position="20"/>
    </location>
</feature>
<dbReference type="PANTHER" id="PTHR28156:SF1">
    <property type="entry name" value="FAS1 DOMAIN-CONTAINING PROTEIN YDR262W"/>
    <property type="match status" value="1"/>
</dbReference>
<dbReference type="InterPro" id="IPR040200">
    <property type="entry name" value="Mug57-like"/>
</dbReference>
<dbReference type="EMBL" id="KN832190">
    <property type="protein sequence ID" value="KIN93261.1"/>
    <property type="molecule type" value="Genomic_DNA"/>
</dbReference>
<dbReference type="Proteomes" id="UP000054217">
    <property type="component" value="Unassembled WGS sequence"/>
</dbReference>
<dbReference type="InterPro" id="IPR000782">
    <property type="entry name" value="FAS1_domain"/>
</dbReference>
<reference evidence="4 5" key="1">
    <citation type="submission" date="2014-04" db="EMBL/GenBank/DDBJ databases">
        <authorList>
            <consortium name="DOE Joint Genome Institute"/>
            <person name="Kuo A."/>
            <person name="Kohler A."/>
            <person name="Costa M.D."/>
            <person name="Nagy L.G."/>
            <person name="Floudas D."/>
            <person name="Copeland A."/>
            <person name="Barry K.W."/>
            <person name="Cichocki N."/>
            <person name="Veneault-Fourrey C."/>
            <person name="LaButti K."/>
            <person name="Lindquist E.A."/>
            <person name="Lipzen A."/>
            <person name="Lundell T."/>
            <person name="Morin E."/>
            <person name="Murat C."/>
            <person name="Sun H."/>
            <person name="Tunlid A."/>
            <person name="Henrissat B."/>
            <person name="Grigoriev I.V."/>
            <person name="Hibbett D.S."/>
            <person name="Martin F."/>
            <person name="Nordberg H.P."/>
            <person name="Cantor M.N."/>
            <person name="Hua S.X."/>
        </authorList>
    </citation>
    <scope>NUCLEOTIDE SEQUENCE [LARGE SCALE GENOMIC DNA]</scope>
    <source>
        <strain evidence="4 5">Marx 270</strain>
    </source>
</reference>
<dbReference type="OrthoDB" id="5551751at2759"/>
<gene>
    <name evidence="4" type="ORF">M404DRAFT_171547</name>
</gene>
<organism evidence="4 5">
    <name type="scientific">Pisolithus tinctorius Marx 270</name>
    <dbReference type="NCBI Taxonomy" id="870435"/>
    <lineage>
        <taxon>Eukaryota</taxon>
        <taxon>Fungi</taxon>
        <taxon>Dikarya</taxon>
        <taxon>Basidiomycota</taxon>
        <taxon>Agaricomycotina</taxon>
        <taxon>Agaricomycetes</taxon>
        <taxon>Agaricomycetidae</taxon>
        <taxon>Boletales</taxon>
        <taxon>Sclerodermatineae</taxon>
        <taxon>Pisolithaceae</taxon>
        <taxon>Pisolithus</taxon>
    </lineage>
</organism>
<dbReference type="Pfam" id="PF02469">
    <property type="entry name" value="Fasciclin"/>
    <property type="match status" value="1"/>
</dbReference>
<dbReference type="STRING" id="870435.A0A0C3J6D4"/>
<proteinExistence type="predicted"/>
<name>A0A0C3J6D4_PISTI</name>
<reference evidence="5" key="2">
    <citation type="submission" date="2015-01" db="EMBL/GenBank/DDBJ databases">
        <title>Evolutionary Origins and Diversification of the Mycorrhizal Mutualists.</title>
        <authorList>
            <consortium name="DOE Joint Genome Institute"/>
            <consortium name="Mycorrhizal Genomics Consortium"/>
            <person name="Kohler A."/>
            <person name="Kuo A."/>
            <person name="Nagy L.G."/>
            <person name="Floudas D."/>
            <person name="Copeland A."/>
            <person name="Barry K.W."/>
            <person name="Cichocki N."/>
            <person name="Veneault-Fourrey C."/>
            <person name="LaButti K."/>
            <person name="Lindquist E.A."/>
            <person name="Lipzen A."/>
            <person name="Lundell T."/>
            <person name="Morin E."/>
            <person name="Murat C."/>
            <person name="Riley R."/>
            <person name="Ohm R."/>
            <person name="Sun H."/>
            <person name="Tunlid A."/>
            <person name="Henrissat B."/>
            <person name="Grigoriev I.V."/>
            <person name="Hibbett D.S."/>
            <person name="Martin F."/>
        </authorList>
    </citation>
    <scope>NUCLEOTIDE SEQUENCE [LARGE SCALE GENOMIC DNA]</scope>
    <source>
        <strain evidence="5">Marx 270</strain>
    </source>
</reference>
<dbReference type="PANTHER" id="PTHR28156">
    <property type="entry name" value="FAS1 DOMAIN-CONTAINING PROTEIN YDR262W"/>
    <property type="match status" value="1"/>
</dbReference>
<keyword evidence="1" id="KW-0732">Signal</keyword>
<dbReference type="Gene3D" id="2.30.180.10">
    <property type="entry name" value="FAS1 domain"/>
    <property type="match status" value="1"/>
</dbReference>
<dbReference type="InterPro" id="IPR036378">
    <property type="entry name" value="FAS1_dom_sf"/>
</dbReference>
<dbReference type="PROSITE" id="PS50213">
    <property type="entry name" value="FAS1"/>
    <property type="match status" value="1"/>
</dbReference>
<evidence type="ECO:0000259" key="3">
    <source>
        <dbReference type="PROSITE" id="PS50213"/>
    </source>
</evidence>
<dbReference type="HOGENOM" id="CLU_101498_0_0_1"/>
<keyword evidence="5" id="KW-1185">Reference proteome</keyword>
<accession>A0A0C3J6D4</accession>
<evidence type="ECO:0000313" key="5">
    <source>
        <dbReference type="Proteomes" id="UP000054217"/>
    </source>
</evidence>
<evidence type="ECO:0000256" key="1">
    <source>
        <dbReference type="ARBA" id="ARBA00022729"/>
    </source>
</evidence>
<dbReference type="InParanoid" id="A0A0C3J6D4"/>
<sequence length="176" mass="19565">MQSQQSGLDEDYTPMTRPQPTLADLLTIEPSASIYYSYARETELSLDFDTGDQYLTLLVPTNRAVMALARKPHQGPPSTVPIIELSEQQFDEQSKRNVYRWVSAHIIPSRISLSNVPVTYDTLLEGKSVTLIPTSKTGQGSPNWSRVTLEDGSKIISVKEAMNGVLYLIDGTVDPY</sequence>
<protein>
    <recommendedName>
        <fullName evidence="3">FAS1 domain-containing protein</fullName>
    </recommendedName>
</protein>
<feature type="domain" description="FAS1" evidence="3">
    <location>
        <begin position="19"/>
        <end position="173"/>
    </location>
</feature>
<evidence type="ECO:0000256" key="2">
    <source>
        <dbReference type="SAM" id="MobiDB-lite"/>
    </source>
</evidence>
<evidence type="ECO:0000313" key="4">
    <source>
        <dbReference type="EMBL" id="KIN93261.1"/>
    </source>
</evidence>
<dbReference type="SUPFAM" id="SSF82153">
    <property type="entry name" value="FAS1 domain"/>
    <property type="match status" value="1"/>
</dbReference>
<dbReference type="AlphaFoldDB" id="A0A0C3J6D4"/>